<dbReference type="Pfam" id="PF00096">
    <property type="entry name" value="zf-C2H2"/>
    <property type="match status" value="3"/>
</dbReference>
<keyword evidence="4" id="KW-0677">Repeat</keyword>
<feature type="domain" description="C2H2-type" evidence="13">
    <location>
        <begin position="650"/>
        <end position="672"/>
    </location>
</feature>
<evidence type="ECO:0000256" key="11">
    <source>
        <dbReference type="PROSITE-ProRule" id="PRU00042"/>
    </source>
</evidence>
<reference evidence="15" key="2">
    <citation type="submission" date="2020-10" db="UniProtKB">
        <authorList>
            <consortium name="WormBaseParasite"/>
        </authorList>
    </citation>
    <scope>IDENTIFICATION</scope>
</reference>
<feature type="compositionally biased region" description="Low complexity" evidence="12">
    <location>
        <begin position="127"/>
        <end position="141"/>
    </location>
</feature>
<dbReference type="InterPro" id="IPR013087">
    <property type="entry name" value="Znf_C2H2_type"/>
</dbReference>
<keyword evidence="2" id="KW-1017">Isopeptide bond</keyword>
<sequence>MSTLAHNQRHQPTASQSSISSPAPEDFPSDSRFSAAPSTSATAPGPSVAGAVSSAASSPKRLRGAAARKTGQPKTRSHSESSVADPATSSAADKQGGTPMASSDSGVESIDAMNESKDDGPHRNANVVTPSESSSSDVTVSHAPRRDIIICGDCSSEFPITQFAIFMEHKMTRCDGKQTPSDDITSMIVDSPPGTDAAAFTRLNRRPTSHLLDHRNVKREVGIDTSDIATSRINETDRKAAASLGEITCHSCKRKCTDVWQLLEHVFRAHGLRVTEENLPTFDFPRCDSPMLARPQPKSAFATPTPERPTLTTSKSFSVAPPKSAFDMEVFCSKRLMDMAKAADPQAELDAAEHLRRISSSSAYDDQVQTQFANVAAGLSDLMQAQNGNFLGLNTQPAPPTSNVGLSFQPELFQAMQSYYLNPNTAAAALLGLSTSTASPLTNLQQSNGMGNNSASAILANLAGAVKSPMMQTATSLAPSLEDVLRHVNVSNSNSLLNQSQLQTPTTAPSTPMIPPSPGLRRRASPSVTPSHHANGSPINATSTSPISGTGGPTQAKVPRMHLDSRRSCSALNISAFGSPKSRHNSVTAGEPEVDDEDKIIVVDDNEPAEPAARRDSKSKKDRCNFCMKVFTNRSNLIVHLRSHTGEKPYKCQLCSYACAQSSKLTRHMRTHGQSGKETYHCSICRMPFSVHSTLEKHMRKCVVVSNLNTSKFNNNSPRKSDPSPIKSTTTSPPVTLPATTGVSLADADSLLALSKQPVSSNSHQAKTNQMVLTWLQALHMTGNAANATEHPSDAKDEYIAVDDDDMEATEASELVATK</sequence>
<keyword evidence="9" id="KW-0804">Transcription</keyword>
<feature type="region of interest" description="Disordered" evidence="12">
    <location>
        <begin position="497"/>
        <end position="558"/>
    </location>
</feature>
<accession>A0A7E4ZQ51</accession>
<feature type="compositionally biased region" description="Polar residues" evidence="12">
    <location>
        <begin position="1"/>
        <end position="21"/>
    </location>
</feature>
<feature type="domain" description="C2H2-type" evidence="13">
    <location>
        <begin position="622"/>
        <end position="649"/>
    </location>
</feature>
<evidence type="ECO:0000256" key="5">
    <source>
        <dbReference type="ARBA" id="ARBA00022771"/>
    </source>
</evidence>
<evidence type="ECO:0000313" key="14">
    <source>
        <dbReference type="Proteomes" id="UP000492821"/>
    </source>
</evidence>
<dbReference type="PROSITE" id="PS00028">
    <property type="entry name" value="ZINC_FINGER_C2H2_1"/>
    <property type="match status" value="2"/>
</dbReference>
<evidence type="ECO:0000256" key="8">
    <source>
        <dbReference type="ARBA" id="ARBA00023015"/>
    </source>
</evidence>
<keyword evidence="5 11" id="KW-0863">Zinc-finger</keyword>
<evidence type="ECO:0000256" key="3">
    <source>
        <dbReference type="ARBA" id="ARBA00022723"/>
    </source>
</evidence>
<dbReference type="SMART" id="SM00355">
    <property type="entry name" value="ZnF_C2H2"/>
    <property type="match status" value="4"/>
</dbReference>
<evidence type="ECO:0000256" key="7">
    <source>
        <dbReference type="ARBA" id="ARBA00022843"/>
    </source>
</evidence>
<dbReference type="Pfam" id="PF25491">
    <property type="entry name" value="CCHC_BCL-11A"/>
    <property type="match status" value="1"/>
</dbReference>
<dbReference type="GO" id="GO:0006357">
    <property type="term" value="P:regulation of transcription by RNA polymerase II"/>
    <property type="evidence" value="ECO:0007669"/>
    <property type="project" value="TreeGrafter"/>
</dbReference>
<feature type="compositionally biased region" description="Polar residues" evidence="12">
    <location>
        <begin position="526"/>
        <end position="548"/>
    </location>
</feature>
<dbReference type="PANTHER" id="PTHR45993">
    <property type="entry name" value="B-CELL LYMPHOMA/LEUKEMIA 11"/>
    <property type="match status" value="1"/>
</dbReference>
<dbReference type="PANTHER" id="PTHR45993:SF6">
    <property type="entry name" value="C2H2-TYPE DOMAIN-CONTAINING PROTEIN"/>
    <property type="match status" value="1"/>
</dbReference>
<feature type="compositionally biased region" description="Low complexity" evidence="12">
    <location>
        <begin position="34"/>
        <end position="59"/>
    </location>
</feature>
<dbReference type="Proteomes" id="UP000492821">
    <property type="component" value="Unassembled WGS sequence"/>
</dbReference>
<dbReference type="GO" id="GO:0003700">
    <property type="term" value="F:DNA-binding transcription factor activity"/>
    <property type="evidence" value="ECO:0007669"/>
    <property type="project" value="TreeGrafter"/>
</dbReference>
<keyword evidence="6" id="KW-0862">Zinc</keyword>
<dbReference type="Gene3D" id="3.30.160.60">
    <property type="entry name" value="Classic Zinc Finger"/>
    <property type="match status" value="2"/>
</dbReference>
<comment type="subcellular location">
    <subcellularLocation>
        <location evidence="1">Nucleus</location>
    </subcellularLocation>
</comment>
<dbReference type="AlphaFoldDB" id="A0A7E4ZQ51"/>
<evidence type="ECO:0000256" key="10">
    <source>
        <dbReference type="ARBA" id="ARBA00023242"/>
    </source>
</evidence>
<feature type="region of interest" description="Disordered" evidence="12">
    <location>
        <begin position="1"/>
        <end position="141"/>
    </location>
</feature>
<dbReference type="GO" id="GO:0008270">
    <property type="term" value="F:zinc ion binding"/>
    <property type="evidence" value="ECO:0007669"/>
    <property type="project" value="UniProtKB-KW"/>
</dbReference>
<dbReference type="InterPro" id="IPR051497">
    <property type="entry name" value="Dev/Hematopoietic_TF"/>
</dbReference>
<name>A0A7E4ZQ51_PANRE</name>
<dbReference type="FunFam" id="3.30.160.60:FF:000037">
    <property type="entry name" value="B-cell lymphoma/leukemia 11A isoform X1"/>
    <property type="match status" value="1"/>
</dbReference>
<reference evidence="14" key="1">
    <citation type="journal article" date="2013" name="Genetics">
        <title>The draft genome and transcriptome of Panagrellus redivivus are shaped by the harsh demands of a free-living lifestyle.</title>
        <authorList>
            <person name="Srinivasan J."/>
            <person name="Dillman A.R."/>
            <person name="Macchietto M.G."/>
            <person name="Heikkinen L."/>
            <person name="Lakso M."/>
            <person name="Fracchia K.M."/>
            <person name="Antoshechkin I."/>
            <person name="Mortazavi A."/>
            <person name="Wong G."/>
            <person name="Sternberg P.W."/>
        </authorList>
    </citation>
    <scope>NUCLEOTIDE SEQUENCE [LARGE SCALE GENOMIC DNA]</scope>
    <source>
        <strain evidence="14">MT8872</strain>
    </source>
</reference>
<keyword evidence="7" id="KW-0832">Ubl conjugation</keyword>
<evidence type="ECO:0000256" key="1">
    <source>
        <dbReference type="ARBA" id="ARBA00004123"/>
    </source>
</evidence>
<keyword evidence="14" id="KW-1185">Reference proteome</keyword>
<dbReference type="SUPFAM" id="SSF57667">
    <property type="entry name" value="beta-beta-alpha zinc fingers"/>
    <property type="match status" value="2"/>
</dbReference>
<evidence type="ECO:0000313" key="15">
    <source>
        <dbReference type="WBParaSite" id="Pan_g10752.t2"/>
    </source>
</evidence>
<dbReference type="InterPro" id="IPR057448">
    <property type="entry name" value="BCL-11A_Znf_CCHC"/>
</dbReference>
<feature type="compositionally biased region" description="Low complexity" evidence="12">
    <location>
        <begin position="723"/>
        <end position="734"/>
    </location>
</feature>
<protein>
    <submittedName>
        <fullName evidence="15">C2H2-type domain-containing protein</fullName>
    </submittedName>
</protein>
<organism evidence="14 15">
    <name type="scientific">Panagrellus redivivus</name>
    <name type="common">Microworm</name>
    <dbReference type="NCBI Taxonomy" id="6233"/>
    <lineage>
        <taxon>Eukaryota</taxon>
        <taxon>Metazoa</taxon>
        <taxon>Ecdysozoa</taxon>
        <taxon>Nematoda</taxon>
        <taxon>Chromadorea</taxon>
        <taxon>Rhabditida</taxon>
        <taxon>Tylenchina</taxon>
        <taxon>Panagrolaimomorpha</taxon>
        <taxon>Panagrolaimoidea</taxon>
        <taxon>Panagrolaimidae</taxon>
        <taxon>Panagrellus</taxon>
    </lineage>
</organism>
<evidence type="ECO:0000256" key="12">
    <source>
        <dbReference type="SAM" id="MobiDB-lite"/>
    </source>
</evidence>
<dbReference type="GO" id="GO:0005634">
    <property type="term" value="C:nucleus"/>
    <property type="evidence" value="ECO:0007669"/>
    <property type="project" value="UniProtKB-SubCell"/>
</dbReference>
<keyword evidence="8" id="KW-0805">Transcription regulation</keyword>
<feature type="region of interest" description="Disordered" evidence="12">
    <location>
        <begin position="296"/>
        <end position="318"/>
    </location>
</feature>
<dbReference type="WBParaSite" id="Pan_g10752.t2">
    <property type="protein sequence ID" value="Pan_g10752.t2"/>
    <property type="gene ID" value="Pan_g10752"/>
</dbReference>
<feature type="region of interest" description="Disordered" evidence="12">
    <location>
        <begin position="574"/>
        <end position="595"/>
    </location>
</feature>
<evidence type="ECO:0000256" key="2">
    <source>
        <dbReference type="ARBA" id="ARBA00022499"/>
    </source>
</evidence>
<dbReference type="PROSITE" id="PS50157">
    <property type="entry name" value="ZINC_FINGER_C2H2_2"/>
    <property type="match status" value="2"/>
</dbReference>
<keyword evidence="3" id="KW-0479">Metal-binding</keyword>
<evidence type="ECO:0000259" key="13">
    <source>
        <dbReference type="PROSITE" id="PS50157"/>
    </source>
</evidence>
<feature type="region of interest" description="Disordered" evidence="12">
    <location>
        <begin position="712"/>
        <end position="741"/>
    </location>
</feature>
<dbReference type="GO" id="GO:0000978">
    <property type="term" value="F:RNA polymerase II cis-regulatory region sequence-specific DNA binding"/>
    <property type="evidence" value="ECO:0007669"/>
    <property type="project" value="TreeGrafter"/>
</dbReference>
<evidence type="ECO:0000256" key="4">
    <source>
        <dbReference type="ARBA" id="ARBA00022737"/>
    </source>
</evidence>
<evidence type="ECO:0000256" key="9">
    <source>
        <dbReference type="ARBA" id="ARBA00023163"/>
    </source>
</evidence>
<keyword evidence="10" id="KW-0539">Nucleus</keyword>
<dbReference type="InterPro" id="IPR036236">
    <property type="entry name" value="Znf_C2H2_sf"/>
</dbReference>
<evidence type="ECO:0000256" key="6">
    <source>
        <dbReference type="ARBA" id="ARBA00022833"/>
    </source>
</evidence>
<proteinExistence type="predicted"/>